<protein>
    <recommendedName>
        <fullName evidence="2">Rpn family recombination-promoting nuclease/putative transposase</fullName>
    </recommendedName>
</protein>
<gene>
    <name evidence="1" type="ORF">BECKLFY1418A_GA0070994_102425</name>
</gene>
<dbReference type="AlphaFoldDB" id="A0A450UJ67"/>
<dbReference type="Pfam" id="PF12784">
    <property type="entry name" value="PDDEXK_2"/>
    <property type="match status" value="1"/>
</dbReference>
<organism evidence="1">
    <name type="scientific">Candidatus Kentrum sp. LFY</name>
    <dbReference type="NCBI Taxonomy" id="2126342"/>
    <lineage>
        <taxon>Bacteria</taxon>
        <taxon>Pseudomonadati</taxon>
        <taxon>Pseudomonadota</taxon>
        <taxon>Gammaproteobacteria</taxon>
        <taxon>Candidatus Kentrum</taxon>
    </lineage>
</organism>
<proteinExistence type="predicted"/>
<name>A0A450UJ67_9GAMM</name>
<dbReference type="PANTHER" id="PTHR41317">
    <property type="entry name" value="PD-(D_E)XK NUCLEASE FAMILY TRANSPOSASE"/>
    <property type="match status" value="1"/>
</dbReference>
<dbReference type="EMBL" id="CAADFH010000024">
    <property type="protein sequence ID" value="VFJ92585.1"/>
    <property type="molecule type" value="Genomic_DNA"/>
</dbReference>
<accession>A0A450UJ67</accession>
<dbReference type="PANTHER" id="PTHR41317:SF1">
    <property type="entry name" value="PD-(D_E)XK NUCLEASE FAMILY TRANSPOSASE"/>
    <property type="match status" value="1"/>
</dbReference>
<evidence type="ECO:0008006" key="2">
    <source>
        <dbReference type="Google" id="ProtNLM"/>
    </source>
</evidence>
<evidence type="ECO:0000313" key="1">
    <source>
        <dbReference type="EMBL" id="VFJ92585.1"/>
    </source>
</evidence>
<reference evidence="1" key="1">
    <citation type="submission" date="2019-02" db="EMBL/GenBank/DDBJ databases">
        <authorList>
            <person name="Gruber-Vodicka R. H."/>
            <person name="Seah K. B. B."/>
        </authorList>
    </citation>
    <scope>NUCLEOTIDE SEQUENCE</scope>
    <source>
        <strain evidence="1">BECK_M6</strain>
    </source>
</reference>
<sequence>MNRVKEGDLVRFDWAIKTLLREKANFDVLEGFLSALLEEPITIEQILGGESNAREGRKYNRVDILVHDAKGRKLIIEVQNQHEGDYMERLLFGTSKVIVENLPLGEKYDQVVKVISISILYFNLGIGDDYVYRGTTEFRGLHTGHSLVLRRSGEALRGSLLSRSRDIFPEYYLINVERFGDTIRSDLDEWIYMLKHSAVRDDFRASKIDKARRKLALMRMSPEEQRRHERYVQSIVIERDMFMTATEKGREEGREEGRKEEREAIIRSLRQNGMTLEKISAITGLSVAEITGVDDDES</sequence>